<feature type="compositionally biased region" description="Polar residues" evidence="1">
    <location>
        <begin position="34"/>
        <end position="43"/>
    </location>
</feature>
<dbReference type="InterPro" id="IPR039610">
    <property type="entry name" value="VQ29"/>
</dbReference>
<name>A0A6P8CV46_PUNGR</name>
<dbReference type="PANTHER" id="PTHR34794:SF1">
    <property type="entry name" value="OS10G0101800 PROTEIN"/>
    <property type="match status" value="1"/>
</dbReference>
<keyword evidence="3" id="KW-1185">Reference proteome</keyword>
<dbReference type="InterPro" id="IPR008889">
    <property type="entry name" value="VQ"/>
</dbReference>
<reference evidence="4" key="2">
    <citation type="submission" date="2025-08" db="UniProtKB">
        <authorList>
            <consortium name="RefSeq"/>
        </authorList>
    </citation>
    <scope>IDENTIFICATION</scope>
    <source>
        <tissue evidence="4">Leaf</tissue>
    </source>
</reference>
<proteinExistence type="predicted"/>
<dbReference type="RefSeq" id="XP_031388622.1">
    <property type="nucleotide sequence ID" value="XM_031532762.1"/>
</dbReference>
<feature type="domain" description="VQ" evidence="2">
    <location>
        <begin position="73"/>
        <end position="99"/>
    </location>
</feature>
<evidence type="ECO:0000256" key="1">
    <source>
        <dbReference type="SAM" id="MobiDB-lite"/>
    </source>
</evidence>
<protein>
    <submittedName>
        <fullName evidence="4">Uncharacterized protein LOC116201501</fullName>
    </submittedName>
</protein>
<dbReference type="AlphaFoldDB" id="A0A6P8CV46"/>
<evidence type="ECO:0000313" key="3">
    <source>
        <dbReference type="Proteomes" id="UP000515151"/>
    </source>
</evidence>
<gene>
    <name evidence="4" type="primary">LOC116201501</name>
</gene>
<dbReference type="PANTHER" id="PTHR34794">
    <property type="entry name" value="EXPRESSED PROTEIN"/>
    <property type="match status" value="1"/>
</dbReference>
<dbReference type="GeneID" id="116201501"/>
<feature type="compositionally biased region" description="Basic residues" evidence="1">
    <location>
        <begin position="44"/>
        <end position="54"/>
    </location>
</feature>
<evidence type="ECO:0000259" key="2">
    <source>
        <dbReference type="Pfam" id="PF05678"/>
    </source>
</evidence>
<evidence type="ECO:0000313" key="4">
    <source>
        <dbReference type="RefSeq" id="XP_031388622.1"/>
    </source>
</evidence>
<feature type="region of interest" description="Disordered" evidence="1">
    <location>
        <begin position="34"/>
        <end position="71"/>
    </location>
</feature>
<dbReference type="Pfam" id="PF05678">
    <property type="entry name" value="VQ"/>
    <property type="match status" value="1"/>
</dbReference>
<sequence>METNYSFDSSDSLISYIHFPSSSSSAAIATNSIPNDQPSFSSHRSLHSVRKPAHPNKPWNNHNYKKPNAPLPPIPTRVYKVDRMNFRELVQMLTGASTASSVPAVPVSQSQPRRLHEVAPPPLNLATSAPQGSHLLPEKAESAATSTPLSALYRELMSETPSDAKPSHHTLSDGFHGTSGAVSLGLGLSPSPLGWCSLLSPGTLSSFEPSTVL</sequence>
<organism evidence="3 4">
    <name type="scientific">Punica granatum</name>
    <name type="common">Pomegranate</name>
    <dbReference type="NCBI Taxonomy" id="22663"/>
    <lineage>
        <taxon>Eukaryota</taxon>
        <taxon>Viridiplantae</taxon>
        <taxon>Streptophyta</taxon>
        <taxon>Embryophyta</taxon>
        <taxon>Tracheophyta</taxon>
        <taxon>Spermatophyta</taxon>
        <taxon>Magnoliopsida</taxon>
        <taxon>eudicotyledons</taxon>
        <taxon>Gunneridae</taxon>
        <taxon>Pentapetalae</taxon>
        <taxon>rosids</taxon>
        <taxon>malvids</taxon>
        <taxon>Myrtales</taxon>
        <taxon>Lythraceae</taxon>
        <taxon>Punica</taxon>
    </lineage>
</organism>
<reference evidence="3" key="1">
    <citation type="journal article" date="2020" name="Plant Biotechnol. J.">
        <title>The pomegranate (Punica granatum L.) draft genome dissects genetic divergence between soft- and hard-seeded cultivars.</title>
        <authorList>
            <person name="Luo X."/>
            <person name="Li H."/>
            <person name="Wu Z."/>
            <person name="Yao W."/>
            <person name="Zhao P."/>
            <person name="Cao D."/>
            <person name="Yu H."/>
            <person name="Li K."/>
            <person name="Poudel K."/>
            <person name="Zhao D."/>
            <person name="Zhang F."/>
            <person name="Xia X."/>
            <person name="Chen L."/>
            <person name="Wang Q."/>
            <person name="Jing D."/>
            <person name="Cao S."/>
        </authorList>
    </citation>
    <scope>NUCLEOTIDE SEQUENCE [LARGE SCALE GENOMIC DNA]</scope>
    <source>
        <strain evidence="3">cv. Tunisia</strain>
    </source>
</reference>
<dbReference type="Proteomes" id="UP000515151">
    <property type="component" value="Chromosome 3"/>
</dbReference>
<accession>A0A6P8CV46</accession>
<dbReference type="OrthoDB" id="689462at2759"/>